<reference evidence="4" key="1">
    <citation type="submission" date="2019-11" db="EMBL/GenBank/DDBJ databases">
        <authorList>
            <person name="Liu Y."/>
            <person name="Hou J."/>
            <person name="Li T.-Q."/>
            <person name="Guan C.-H."/>
            <person name="Wu X."/>
            <person name="Wu H.-Z."/>
            <person name="Ling F."/>
            <person name="Zhang R."/>
            <person name="Shi X.-G."/>
            <person name="Ren J.-P."/>
            <person name="Chen E.-F."/>
            <person name="Sun J.-M."/>
        </authorList>
    </citation>
    <scope>NUCLEOTIDE SEQUENCE</scope>
    <source>
        <strain evidence="4">Adult_tree_wgs_1</strain>
        <tissue evidence="4">Leaves</tissue>
    </source>
</reference>
<accession>A0A834LS60</accession>
<evidence type="ECO:0000259" key="3">
    <source>
        <dbReference type="Pfam" id="PF10058"/>
    </source>
</evidence>
<feature type="compositionally biased region" description="Low complexity" evidence="1">
    <location>
        <begin position="443"/>
        <end position="459"/>
    </location>
</feature>
<feature type="transmembrane region" description="Helical" evidence="2">
    <location>
        <begin position="195"/>
        <end position="215"/>
    </location>
</feature>
<sequence length="512" mass="56570">MAEESSKAQETGKNLDVLATEKNDSATIVKKKRKGVISRIWNGLFRQHSDDFEKRLQHISKEEATVLARMKKRSRSWRWMIRHLIIFSVIFEVIAVIYAIMTTRSLDLNWKMRAFRVLPMFLLPGLSSITYSALVTFTRMCDRKDQKTLEKLQAERKEKIDELKEKTNYYITQQLIQLTTIPKPLAKARSTVEEWVGLTTVGIYLEVIIGFGVWLEKLLRFTSFLWLVGFLSPLEALVSAFKTGADRALNLNEILSIPEMLRILIAKFLLQRYDPDPAAKAAAASVLASKLGTDYGLKVYVGDDSKLNAPTGKSNDVEIGQSTGLRHRNQPRTRSSGTGSPLLQHTDEQMLHNTGNEGSETSEQNQVVVEHYNPGSTTQDGGWIARIAALLVGEDPTQSYALICGNCHMHNGLARKEEFPYIVYYCPHCNALNRSKHLGVSGSNSPSMSPKMAKSSTPPDSGGVAVSEIIPASSSPVTAAVENTEGSGRHVSGDSDPISASSSPVTAAVENT</sequence>
<proteinExistence type="predicted"/>
<feature type="region of interest" description="Disordered" evidence="1">
    <location>
        <begin position="311"/>
        <end position="344"/>
    </location>
</feature>
<feature type="transmembrane region" description="Helical" evidence="2">
    <location>
        <begin position="121"/>
        <end position="141"/>
    </location>
</feature>
<feature type="domain" description="Lunapark zinc ribbon" evidence="3">
    <location>
        <begin position="383"/>
        <end position="433"/>
    </location>
</feature>
<feature type="transmembrane region" description="Helical" evidence="2">
    <location>
        <begin position="79"/>
        <end position="101"/>
    </location>
</feature>
<protein>
    <recommendedName>
        <fullName evidence="3">Lunapark zinc ribbon domain-containing protein</fullName>
    </recommendedName>
</protein>
<feature type="region of interest" description="Disordered" evidence="1">
    <location>
        <begin position="440"/>
        <end position="512"/>
    </location>
</feature>
<dbReference type="Proteomes" id="UP000626092">
    <property type="component" value="Unassembled WGS sequence"/>
</dbReference>
<evidence type="ECO:0000313" key="5">
    <source>
        <dbReference type="Proteomes" id="UP000626092"/>
    </source>
</evidence>
<feature type="compositionally biased region" description="Polar residues" evidence="1">
    <location>
        <begin position="332"/>
        <end position="343"/>
    </location>
</feature>
<dbReference type="Pfam" id="PF10058">
    <property type="entry name" value="Zn_ribbon_10"/>
    <property type="match status" value="1"/>
</dbReference>
<dbReference type="PANTHER" id="PTHR22166:SF12">
    <property type="entry name" value="ENDOPLASMIC RETICULUM JUNCTION FORMATION PROTEIN LUNAPARK"/>
    <property type="match status" value="1"/>
</dbReference>
<dbReference type="OrthoDB" id="1725934at2759"/>
<dbReference type="InterPro" id="IPR019273">
    <property type="entry name" value="Lunapark_Znf"/>
</dbReference>
<name>A0A834LS60_RHOSS</name>
<dbReference type="AlphaFoldDB" id="A0A834LS60"/>
<gene>
    <name evidence="4" type="ORF">RHSIM_Rhsim04G0219000</name>
</gene>
<keyword evidence="2" id="KW-0812">Transmembrane</keyword>
<organism evidence="4 5">
    <name type="scientific">Rhododendron simsii</name>
    <name type="common">Sims's rhododendron</name>
    <dbReference type="NCBI Taxonomy" id="118357"/>
    <lineage>
        <taxon>Eukaryota</taxon>
        <taxon>Viridiplantae</taxon>
        <taxon>Streptophyta</taxon>
        <taxon>Embryophyta</taxon>
        <taxon>Tracheophyta</taxon>
        <taxon>Spermatophyta</taxon>
        <taxon>Magnoliopsida</taxon>
        <taxon>eudicotyledons</taxon>
        <taxon>Gunneridae</taxon>
        <taxon>Pentapetalae</taxon>
        <taxon>asterids</taxon>
        <taxon>Ericales</taxon>
        <taxon>Ericaceae</taxon>
        <taxon>Ericoideae</taxon>
        <taxon>Rhodoreae</taxon>
        <taxon>Rhododendron</taxon>
    </lineage>
</organism>
<keyword evidence="2" id="KW-1133">Transmembrane helix</keyword>
<dbReference type="EMBL" id="WJXA01000004">
    <property type="protein sequence ID" value="KAF7146714.1"/>
    <property type="molecule type" value="Genomic_DNA"/>
</dbReference>
<feature type="compositionally biased region" description="Low complexity" evidence="1">
    <location>
        <begin position="494"/>
        <end position="504"/>
    </location>
</feature>
<dbReference type="GO" id="GO:0071786">
    <property type="term" value="P:endoplasmic reticulum tubular network organization"/>
    <property type="evidence" value="ECO:0007669"/>
    <property type="project" value="InterPro"/>
</dbReference>
<dbReference type="GO" id="GO:0071782">
    <property type="term" value="C:endoplasmic reticulum tubular network"/>
    <property type="evidence" value="ECO:0007669"/>
    <property type="project" value="TreeGrafter"/>
</dbReference>
<evidence type="ECO:0000313" key="4">
    <source>
        <dbReference type="EMBL" id="KAF7146714.1"/>
    </source>
</evidence>
<dbReference type="InterPro" id="IPR040115">
    <property type="entry name" value="Lnp"/>
</dbReference>
<keyword evidence="2" id="KW-0472">Membrane</keyword>
<evidence type="ECO:0000256" key="2">
    <source>
        <dbReference type="SAM" id="Phobius"/>
    </source>
</evidence>
<evidence type="ECO:0000256" key="1">
    <source>
        <dbReference type="SAM" id="MobiDB-lite"/>
    </source>
</evidence>
<comment type="caution">
    <text evidence="4">The sequence shown here is derived from an EMBL/GenBank/DDBJ whole genome shotgun (WGS) entry which is preliminary data.</text>
</comment>
<dbReference type="PANTHER" id="PTHR22166">
    <property type="entry name" value="ENDOPLASMIC RETICULUM JUNCTION FORMATION PROTEIN LUNAPARK"/>
    <property type="match status" value="1"/>
</dbReference>
<keyword evidence="5" id="KW-1185">Reference proteome</keyword>